<dbReference type="InterPro" id="IPR027417">
    <property type="entry name" value="P-loop_NTPase"/>
</dbReference>
<name>A0A7H0JZB2_9CORY</name>
<keyword evidence="4" id="KW-1185">Reference proteome</keyword>
<evidence type="ECO:0000313" key="1">
    <source>
        <dbReference type="EMBL" id="MBC3179546.1"/>
    </source>
</evidence>
<proteinExistence type="predicted"/>
<dbReference type="SUPFAM" id="SSF52540">
    <property type="entry name" value="P-loop containing nucleoside triphosphate hydrolases"/>
    <property type="match status" value="1"/>
</dbReference>
<dbReference type="Gene3D" id="3.40.50.300">
    <property type="entry name" value="P-loop containing nucleotide triphosphate hydrolases"/>
    <property type="match status" value="1"/>
</dbReference>
<protein>
    <recommendedName>
        <fullName evidence="5">Helicase/secretion neighborhood CpaE-like protein</fullName>
    </recommendedName>
</protein>
<sequence length="331" mass="33477">MTQTKQAIVVAVADNACHSEAIHLAAATGRPVIDAADAAQLARHAPKAFAVLIDDTRAPDLPPPQAPNVFVVGSEPGAPGAFVLPAQAADLLRAFGALAVRPAVAAGRGKVVSVVGACGGAGASVLSAALCREAGESPTLIDADWCSGGLDLLLGIEHTPGARWGEIEIGEGVARPDVRRALPATADDIAVLTFARQRVADPFRVDAEALENVVAAAGAAGVTVVDTPAAFVPGRSDLVAVVLTPEVRAVAAATRVVAECNAAGLPSTLVVRDNAWAALTVEEIEQTTGASVATRLPEVRGLTRTLEKSGLPQRLPRGLSSAAQAVLGEVA</sequence>
<dbReference type="Proteomes" id="UP000642876">
    <property type="component" value="Unassembled WGS sequence"/>
</dbReference>
<dbReference type="KEGG" id="cluj:IAU68_00850"/>
<evidence type="ECO:0000313" key="3">
    <source>
        <dbReference type="Proteomes" id="UP000516235"/>
    </source>
</evidence>
<dbReference type="NCBIfam" id="TIGR03815">
    <property type="entry name" value="CpaE_hom_Actino"/>
    <property type="match status" value="1"/>
</dbReference>
<accession>A0A7H0JZB2</accession>
<dbReference type="AlphaFoldDB" id="A0A7H0JZB2"/>
<evidence type="ECO:0008006" key="5">
    <source>
        <dbReference type="Google" id="ProtNLM"/>
    </source>
</evidence>
<dbReference type="Proteomes" id="UP000516235">
    <property type="component" value="Chromosome"/>
</dbReference>
<dbReference type="RefSeq" id="WP_171193201.1">
    <property type="nucleotide sequence ID" value="NZ_CP061032.1"/>
</dbReference>
<dbReference type="InterPro" id="IPR022521">
    <property type="entry name" value="Rv3660c"/>
</dbReference>
<dbReference type="EMBL" id="JACMYE010000008">
    <property type="protein sequence ID" value="MBC3179546.1"/>
    <property type="molecule type" value="Genomic_DNA"/>
</dbReference>
<dbReference type="EMBL" id="CP061032">
    <property type="protein sequence ID" value="QNP90378.1"/>
    <property type="molecule type" value="Genomic_DNA"/>
</dbReference>
<organism evidence="2 3">
    <name type="scientific">Corynebacterium lujinxingii</name>
    <dbReference type="NCBI Taxonomy" id="2763010"/>
    <lineage>
        <taxon>Bacteria</taxon>
        <taxon>Bacillati</taxon>
        <taxon>Actinomycetota</taxon>
        <taxon>Actinomycetes</taxon>
        <taxon>Mycobacteriales</taxon>
        <taxon>Corynebacteriaceae</taxon>
        <taxon>Corynebacterium</taxon>
    </lineage>
</organism>
<gene>
    <name evidence="1" type="ORF">H7348_09570</name>
    <name evidence="2" type="ORF">IAU68_00850</name>
</gene>
<evidence type="ECO:0000313" key="2">
    <source>
        <dbReference type="EMBL" id="QNP90378.1"/>
    </source>
</evidence>
<reference evidence="3 4" key="1">
    <citation type="submission" date="2020-08" db="EMBL/GenBank/DDBJ databases">
        <title>novel species in genus Corynebacterium.</title>
        <authorList>
            <person name="Zhang G."/>
        </authorList>
    </citation>
    <scope>NUCLEOTIDE SEQUENCE [LARGE SCALE GENOMIC DNA]</scope>
    <source>
        <strain evidence="3 4">zg-917</strain>
        <strain evidence="2">Zg-917</strain>
    </source>
</reference>
<evidence type="ECO:0000313" key="4">
    <source>
        <dbReference type="Proteomes" id="UP000642876"/>
    </source>
</evidence>